<dbReference type="AlphaFoldDB" id="A0AAV9PNR9"/>
<dbReference type="InterPro" id="IPR036188">
    <property type="entry name" value="FAD/NAD-bd_sf"/>
</dbReference>
<dbReference type="PANTHER" id="PTHR11787:SF4">
    <property type="entry name" value="CHM, RAB ESCORT PROTEIN 1"/>
    <property type="match status" value="1"/>
</dbReference>
<dbReference type="FunFam" id="1.10.405.10:FF:000003">
    <property type="entry name" value="Rab proteins geranylgeranyltransferase component A"/>
    <property type="match status" value="1"/>
</dbReference>
<gene>
    <name evidence="3" type="primary">MRS6</name>
    <name evidence="3" type="ORF">LTR77_000292</name>
</gene>
<evidence type="ECO:0000256" key="2">
    <source>
        <dbReference type="PIRNR" id="PIRNR037514"/>
    </source>
</evidence>
<sequence>MVGDFLKDCHVANDPLDQSKGQKQEIQDVDSFSRANRLAMKKSALIAGSLSRSGKRILHLDPNEYYGGAEAALSLAEAESWASRCAEATDTAVFSHASITKPPPSGEKKLLSSRAYSLALAPHLIYAKSNTVPALVSSQCHNQLDFQAVGSWFVLDSASNAQSGLIRVPSSREDVFQDTALSLKAKRGLMKFLRFVANFEEQTETWHDSKDTPFPAFLEQKFALPAASHGPILALTMSTAPSSTTSTGYALPRIAQHLRSIGIFGPGFGAVLPKWGGLAEIAQVACRAGAVGGGVYVLNKAIKEATKSEEDNRITLKLSDAEQVSTTWLCGSAETMQTISPAPDASSGSSATVSRSISVISSPLSALFPSTSEGGVTPAGAVVVVPSSNNDGPPVHILVHTSEAGECPMNQCVAYASVALSSDVGYAQIDQAIANMLSNFDQEPTPEVLWRLQYQQRIPAATDGAVLMDGSFISLPAMAGDLVLADSVLNGVQQAWQSITNEDENMFMKFTSRSEMEDEE</sequence>
<dbReference type="Gene3D" id="3.50.50.60">
    <property type="entry name" value="FAD/NAD(P)-binding domain"/>
    <property type="match status" value="1"/>
</dbReference>
<proteinExistence type="inferred from homology"/>
<reference evidence="3 4" key="1">
    <citation type="submission" date="2023-08" db="EMBL/GenBank/DDBJ databases">
        <title>Black Yeasts Isolated from many extreme environments.</title>
        <authorList>
            <person name="Coleine C."/>
            <person name="Stajich J.E."/>
            <person name="Selbmann L."/>
        </authorList>
    </citation>
    <scope>NUCLEOTIDE SEQUENCE [LARGE SCALE GENOMIC DNA]</scope>
    <source>
        <strain evidence="3 4">CCFEE 5935</strain>
    </source>
</reference>
<organism evidence="3 4">
    <name type="scientific">Saxophila tyrrhenica</name>
    <dbReference type="NCBI Taxonomy" id="1690608"/>
    <lineage>
        <taxon>Eukaryota</taxon>
        <taxon>Fungi</taxon>
        <taxon>Dikarya</taxon>
        <taxon>Ascomycota</taxon>
        <taxon>Pezizomycotina</taxon>
        <taxon>Dothideomycetes</taxon>
        <taxon>Dothideomycetidae</taxon>
        <taxon>Mycosphaerellales</taxon>
        <taxon>Extremaceae</taxon>
        <taxon>Saxophila</taxon>
    </lineage>
</organism>
<dbReference type="InterPro" id="IPR017230">
    <property type="entry name" value="Mrs6"/>
</dbReference>
<dbReference type="GeneID" id="89921643"/>
<dbReference type="GO" id="GO:0005829">
    <property type="term" value="C:cytosol"/>
    <property type="evidence" value="ECO:0007669"/>
    <property type="project" value="TreeGrafter"/>
</dbReference>
<dbReference type="EMBL" id="JAVRRT010000001">
    <property type="protein sequence ID" value="KAK5175155.1"/>
    <property type="molecule type" value="Genomic_DNA"/>
</dbReference>
<evidence type="ECO:0000313" key="4">
    <source>
        <dbReference type="Proteomes" id="UP001337655"/>
    </source>
</evidence>
<dbReference type="PIRSF" id="PIRSF037514">
    <property type="entry name" value="Rab_ger_ger_transf_A_fun"/>
    <property type="match status" value="1"/>
</dbReference>
<dbReference type="PRINTS" id="PR00891">
    <property type="entry name" value="RABGDIREP"/>
</dbReference>
<name>A0AAV9PNR9_9PEZI</name>
<dbReference type="Gene3D" id="3.30.519.10">
    <property type="entry name" value="Guanine Nucleotide Dissociation Inhibitor, domain 2"/>
    <property type="match status" value="1"/>
</dbReference>
<dbReference type="InterPro" id="IPR018203">
    <property type="entry name" value="GDP_dissociation_inhibitor"/>
</dbReference>
<comment type="caution">
    <text evidence="3">The sequence shown here is derived from an EMBL/GenBank/DDBJ whole genome shotgun (WGS) entry which is preliminary data.</text>
</comment>
<dbReference type="GO" id="GO:0007264">
    <property type="term" value="P:small GTPase-mediated signal transduction"/>
    <property type="evidence" value="ECO:0007669"/>
    <property type="project" value="UniProtKB-UniRule"/>
</dbReference>
<dbReference type="GO" id="GO:0005634">
    <property type="term" value="C:nucleus"/>
    <property type="evidence" value="ECO:0007669"/>
    <property type="project" value="TreeGrafter"/>
</dbReference>
<dbReference type="PANTHER" id="PTHR11787">
    <property type="entry name" value="RAB GDP-DISSOCIATION INHIBITOR"/>
    <property type="match status" value="1"/>
</dbReference>
<evidence type="ECO:0000313" key="3">
    <source>
        <dbReference type="EMBL" id="KAK5175155.1"/>
    </source>
</evidence>
<dbReference type="Pfam" id="PF00996">
    <property type="entry name" value="GDI"/>
    <property type="match status" value="1"/>
</dbReference>
<dbReference type="GO" id="GO:0016192">
    <property type="term" value="P:vesicle-mediated transport"/>
    <property type="evidence" value="ECO:0007669"/>
    <property type="project" value="TreeGrafter"/>
</dbReference>
<dbReference type="Proteomes" id="UP001337655">
    <property type="component" value="Unassembled WGS sequence"/>
</dbReference>
<evidence type="ECO:0000256" key="1">
    <source>
        <dbReference type="ARBA" id="ARBA00005593"/>
    </source>
</evidence>
<dbReference type="RefSeq" id="XP_064663793.1">
    <property type="nucleotide sequence ID" value="XM_064797559.1"/>
</dbReference>
<protein>
    <recommendedName>
        <fullName evidence="2">Rab proteins geranylgeranyltransferase</fullName>
    </recommendedName>
</protein>
<comment type="similarity">
    <text evidence="1 2">Belongs to the Rab GDI family.</text>
</comment>
<accession>A0AAV9PNR9</accession>
<dbReference type="SUPFAM" id="SSF54373">
    <property type="entry name" value="FAD-linked reductases, C-terminal domain"/>
    <property type="match status" value="1"/>
</dbReference>
<dbReference type="Gene3D" id="1.10.405.10">
    <property type="entry name" value="Guanine Nucleotide Dissociation Inhibitor, domain 1"/>
    <property type="match status" value="1"/>
</dbReference>
<dbReference type="SUPFAM" id="SSF51905">
    <property type="entry name" value="FAD/NAD(P)-binding domain"/>
    <property type="match status" value="1"/>
</dbReference>
<dbReference type="GO" id="GO:0005968">
    <property type="term" value="C:Rab-protein geranylgeranyltransferase complex"/>
    <property type="evidence" value="ECO:0007669"/>
    <property type="project" value="TreeGrafter"/>
</dbReference>
<dbReference type="GO" id="GO:0005092">
    <property type="term" value="F:GDP-dissociation inhibitor activity"/>
    <property type="evidence" value="ECO:0007669"/>
    <property type="project" value="UniProtKB-UniRule"/>
</dbReference>
<keyword evidence="4" id="KW-1185">Reference proteome</keyword>